<dbReference type="GeneID" id="2844378"/>
<dbReference type="InParanoid" id="Q6L179"/>
<dbReference type="AlphaFoldDB" id="Q6L179"/>
<proteinExistence type="predicted"/>
<dbReference type="EMBL" id="AE017261">
    <property type="protein sequence ID" value="AAT43273.1"/>
    <property type="molecule type" value="Genomic_DNA"/>
</dbReference>
<dbReference type="STRING" id="263820.PTO0688"/>
<evidence type="ECO:0000313" key="3">
    <source>
        <dbReference type="Proteomes" id="UP000000438"/>
    </source>
</evidence>
<sequence>MNKKFISIILVSLFLIGMLASASNAMPYKNGYNYTKESYGALNVSYNGSIIIDKIVAHGSSGPFVSSGNLSIIKSGRILSFETFGNSSSMIIYFNKDVNVTYSQSLNSTVNILGISVYEHESIYLIEYKSLYFTMYINGNRTSLSNNTLYISEPIGVKVRNVKLYSIDVDLIEGEKPVQNFLNGYFEHRHAYLKIQYSNGNVSGRYIKMYYKNGVFYNLTNNITGNVIFNKMYSKSLISNVSVSPNIITRGDIMLYTNLTGLYMFHNNPTLETNILINDSELKIYLPSTARIYNYTMPMPVSVNISAMNQSMEFSLLLNAKLQPADHIIYVNNNNNVTVFFIYGNYTVKNNVITVMSSNTSFIKFVSPPGYIKGNVMSHLLSSGRLAVQDIIDNVNSSIYTSPVYYNSSVNLSFYKHSSNALYFKISSRLHKGTIVSFFVSSSVLKSNKFYVYFDGSLASNVSLSKIANETGSAYYAYTETSSGAYIYLYIPHFSNHTIEITSEKPVTSIARPIPLTDYGIIAAVIIIIVAIVAVVLYKRK</sequence>
<name>Q6L179_PICTO</name>
<dbReference type="Proteomes" id="UP000000438">
    <property type="component" value="Chromosome"/>
</dbReference>
<organism evidence="2 3">
    <name type="scientific">Picrophilus torridus (strain ATCC 700027 / DSM 9790 / JCM 10055 / NBRC 100828 / KAW 2/3)</name>
    <dbReference type="NCBI Taxonomy" id="1122961"/>
    <lineage>
        <taxon>Archaea</taxon>
        <taxon>Methanobacteriati</taxon>
        <taxon>Thermoplasmatota</taxon>
        <taxon>Thermoplasmata</taxon>
        <taxon>Thermoplasmatales</taxon>
        <taxon>Picrophilaceae</taxon>
        <taxon>Picrophilus</taxon>
    </lineage>
</organism>
<gene>
    <name evidence="2" type="ordered locus">PTO0688</name>
</gene>
<dbReference type="OrthoDB" id="57271at2157"/>
<evidence type="ECO:0000256" key="1">
    <source>
        <dbReference type="SAM" id="Phobius"/>
    </source>
</evidence>
<keyword evidence="1" id="KW-0472">Membrane</keyword>
<keyword evidence="1" id="KW-0812">Transmembrane</keyword>
<dbReference type="RefSeq" id="WP_011177489.1">
    <property type="nucleotide sequence ID" value="NC_005877.1"/>
</dbReference>
<protein>
    <submittedName>
        <fullName evidence="2">Hypothetical exported protein</fullName>
    </submittedName>
</protein>
<accession>Q6L179</accession>
<dbReference type="eggNOG" id="arCOG03691">
    <property type="taxonomic scope" value="Archaea"/>
</dbReference>
<reference evidence="2 3" key="1">
    <citation type="journal article" date="2004" name="Proc. Natl. Acad. Sci. U.S.A.">
        <title>Genome sequence of Picrophilus torridus and its implications for life around pH 0.</title>
        <authorList>
            <person name="Futterer O."/>
            <person name="Angelov A."/>
            <person name="Liesegang H."/>
            <person name="Gottschalk G."/>
            <person name="Schleper C."/>
            <person name="Schepers B."/>
            <person name="Dock C."/>
            <person name="Antranikian G."/>
            <person name="Liebl W."/>
        </authorList>
    </citation>
    <scope>NUCLEOTIDE SEQUENCE [LARGE SCALE GENOMIC DNA]</scope>
    <source>
        <strain evidence="3">ATCC 700027 / DSM 9790 / JCM 10055 / NBRC 100828</strain>
    </source>
</reference>
<evidence type="ECO:0000313" key="2">
    <source>
        <dbReference type="EMBL" id="AAT43273.1"/>
    </source>
</evidence>
<dbReference type="KEGG" id="pto:PTO0688"/>
<keyword evidence="1" id="KW-1133">Transmembrane helix</keyword>
<dbReference type="HOGENOM" id="CLU_503115_0_0_2"/>
<feature type="transmembrane region" description="Helical" evidence="1">
    <location>
        <begin position="519"/>
        <end position="538"/>
    </location>
</feature>
<dbReference type="PaxDb" id="263820-PTO0688"/>